<comment type="similarity">
    <text evidence="9">Belongs to the TrpF family.</text>
</comment>
<dbReference type="EMBL" id="JH594606">
    <property type="protein sequence ID" value="EHQ03451.1"/>
    <property type="molecule type" value="Genomic_DNA"/>
</dbReference>
<dbReference type="Proteomes" id="UP000003844">
    <property type="component" value="Unassembled WGS sequence"/>
</dbReference>
<accession>H2BZP2</accession>
<dbReference type="InterPro" id="IPR011060">
    <property type="entry name" value="RibuloseP-bd_barrel"/>
</dbReference>
<dbReference type="AlphaFoldDB" id="H2BZP2"/>
<evidence type="ECO:0000256" key="6">
    <source>
        <dbReference type="ARBA" id="ARBA00022822"/>
    </source>
</evidence>
<dbReference type="GO" id="GO:0000162">
    <property type="term" value="P:L-tryptophan biosynthetic process"/>
    <property type="evidence" value="ECO:0007669"/>
    <property type="project" value="UniProtKB-UniRule"/>
</dbReference>
<keyword evidence="8 9" id="KW-0413">Isomerase</keyword>
<keyword evidence="5 9" id="KW-0028">Amino-acid biosynthesis</keyword>
<keyword evidence="12" id="KW-1185">Reference proteome</keyword>
<reference evidence="12" key="1">
    <citation type="journal article" date="2012" name="Stand. Genomic Sci.">
        <title>Genome sequence of the Antarctic rhodopsins-containing flavobacterium Gillisia limnaea type strain (R-8282(T)).</title>
        <authorList>
            <person name="Riedel T."/>
            <person name="Held B."/>
            <person name="Nolan M."/>
            <person name="Lucas S."/>
            <person name="Lapidus A."/>
            <person name="Tice H."/>
            <person name="Del Rio T.G."/>
            <person name="Cheng J.F."/>
            <person name="Han C."/>
            <person name="Tapia R."/>
            <person name="Goodwin L.A."/>
            <person name="Pitluck S."/>
            <person name="Liolios K."/>
            <person name="Mavromatis K."/>
            <person name="Pagani I."/>
            <person name="Ivanova N."/>
            <person name="Mikhailova N."/>
            <person name="Pati A."/>
            <person name="Chen A."/>
            <person name="Palaniappan K."/>
            <person name="Land M."/>
            <person name="Rohde M."/>
            <person name="Tindall B.J."/>
            <person name="Detter J.C."/>
            <person name="Goker M."/>
            <person name="Bristow J."/>
            <person name="Eisen J.A."/>
            <person name="Markowitz V."/>
            <person name="Hugenholtz P."/>
            <person name="Kyrpides N.C."/>
            <person name="Klenk H.P."/>
            <person name="Woyke T."/>
        </authorList>
    </citation>
    <scope>NUCLEOTIDE SEQUENCE [LARGE SCALE GENOMIC DNA]</scope>
    <source>
        <strain evidence="12">DSM 15749 / LMG 21470 / R-8282</strain>
    </source>
</reference>
<organism evidence="11 12">
    <name type="scientific">Gillisia limnaea (strain DSM 15749 / LMG 21470 / R-8282)</name>
    <dbReference type="NCBI Taxonomy" id="865937"/>
    <lineage>
        <taxon>Bacteria</taxon>
        <taxon>Pseudomonadati</taxon>
        <taxon>Bacteroidota</taxon>
        <taxon>Flavobacteriia</taxon>
        <taxon>Flavobacteriales</taxon>
        <taxon>Flavobacteriaceae</taxon>
        <taxon>Gillisia</taxon>
    </lineage>
</organism>
<evidence type="ECO:0000256" key="1">
    <source>
        <dbReference type="ARBA" id="ARBA00001164"/>
    </source>
</evidence>
<keyword evidence="7 9" id="KW-0057">Aromatic amino acid biosynthesis</keyword>
<dbReference type="RefSeq" id="WP_006989757.1">
    <property type="nucleotide sequence ID" value="NZ_JH594606.1"/>
</dbReference>
<dbReference type="Gene3D" id="3.20.20.70">
    <property type="entry name" value="Aldolase class I"/>
    <property type="match status" value="1"/>
</dbReference>
<dbReference type="EC" id="5.3.1.24" evidence="3 9"/>
<dbReference type="CDD" id="cd00405">
    <property type="entry name" value="PRAI"/>
    <property type="match status" value="1"/>
</dbReference>
<dbReference type="Pfam" id="PF00697">
    <property type="entry name" value="PRAI"/>
    <property type="match status" value="1"/>
</dbReference>
<evidence type="ECO:0000256" key="5">
    <source>
        <dbReference type="ARBA" id="ARBA00022605"/>
    </source>
</evidence>
<dbReference type="eggNOG" id="COG0135">
    <property type="taxonomic scope" value="Bacteria"/>
</dbReference>
<evidence type="ECO:0000313" key="12">
    <source>
        <dbReference type="Proteomes" id="UP000003844"/>
    </source>
</evidence>
<comment type="pathway">
    <text evidence="2 9">Amino-acid biosynthesis; L-tryptophan biosynthesis; L-tryptophan from chorismate: step 3/5.</text>
</comment>
<evidence type="ECO:0000256" key="9">
    <source>
        <dbReference type="HAMAP-Rule" id="MF_00135"/>
    </source>
</evidence>
<evidence type="ECO:0000256" key="7">
    <source>
        <dbReference type="ARBA" id="ARBA00023141"/>
    </source>
</evidence>
<dbReference type="InterPro" id="IPR013785">
    <property type="entry name" value="Aldolase_TIM"/>
</dbReference>
<dbReference type="HOGENOM" id="CLU_076364_1_2_10"/>
<dbReference type="PANTHER" id="PTHR42894:SF1">
    <property type="entry name" value="N-(5'-PHOSPHORIBOSYL)ANTHRANILATE ISOMERASE"/>
    <property type="match status" value="1"/>
</dbReference>
<proteinExistence type="inferred from homology"/>
<dbReference type="GO" id="GO:0004640">
    <property type="term" value="F:phosphoribosylanthranilate isomerase activity"/>
    <property type="evidence" value="ECO:0007669"/>
    <property type="project" value="UniProtKB-UniRule"/>
</dbReference>
<evidence type="ECO:0000256" key="4">
    <source>
        <dbReference type="ARBA" id="ARBA00022272"/>
    </source>
</evidence>
<evidence type="ECO:0000256" key="3">
    <source>
        <dbReference type="ARBA" id="ARBA00012572"/>
    </source>
</evidence>
<dbReference type="InterPro" id="IPR001240">
    <property type="entry name" value="PRAI_dom"/>
</dbReference>
<gene>
    <name evidence="9" type="primary">trpF</name>
    <name evidence="11" type="ORF">Gilli_2838</name>
</gene>
<evidence type="ECO:0000256" key="2">
    <source>
        <dbReference type="ARBA" id="ARBA00004664"/>
    </source>
</evidence>
<feature type="domain" description="N-(5'phosphoribosyl) anthranilate isomerase (PRAI)" evidence="10">
    <location>
        <begin position="15"/>
        <end position="223"/>
    </location>
</feature>
<dbReference type="PANTHER" id="PTHR42894">
    <property type="entry name" value="N-(5'-PHOSPHORIBOSYL)ANTHRANILATE ISOMERASE"/>
    <property type="match status" value="1"/>
</dbReference>
<evidence type="ECO:0000259" key="10">
    <source>
        <dbReference type="Pfam" id="PF00697"/>
    </source>
</evidence>
<dbReference type="InterPro" id="IPR044643">
    <property type="entry name" value="TrpF_fam"/>
</dbReference>
<evidence type="ECO:0000313" key="11">
    <source>
        <dbReference type="EMBL" id="EHQ03451.1"/>
    </source>
</evidence>
<dbReference type="SUPFAM" id="SSF51366">
    <property type="entry name" value="Ribulose-phoshate binding barrel"/>
    <property type="match status" value="1"/>
</dbReference>
<name>H2BZP2_GILLR</name>
<protein>
    <recommendedName>
        <fullName evidence="4 9">N-(5'-phosphoribosyl)anthranilate isomerase</fullName>
        <shortName evidence="9">PRAI</shortName>
        <ecNumber evidence="3 9">5.3.1.24</ecNumber>
    </recommendedName>
</protein>
<dbReference type="HAMAP" id="MF_00135">
    <property type="entry name" value="PRAI"/>
    <property type="match status" value="1"/>
</dbReference>
<evidence type="ECO:0000256" key="8">
    <source>
        <dbReference type="ARBA" id="ARBA00023235"/>
    </source>
</evidence>
<dbReference type="UniPathway" id="UPA00035">
    <property type="reaction ID" value="UER00042"/>
</dbReference>
<keyword evidence="6 9" id="KW-0822">Tryptophan biosynthesis</keyword>
<comment type="catalytic activity">
    <reaction evidence="1 9">
        <text>N-(5-phospho-beta-D-ribosyl)anthranilate = 1-(2-carboxyphenylamino)-1-deoxy-D-ribulose 5-phosphate</text>
        <dbReference type="Rhea" id="RHEA:21540"/>
        <dbReference type="ChEBI" id="CHEBI:18277"/>
        <dbReference type="ChEBI" id="CHEBI:58613"/>
        <dbReference type="EC" id="5.3.1.24"/>
    </reaction>
</comment>
<sequence>MSDTKSNVIKGPKLKVCGMKFQENILEIASLKPDYLGFIFYEKSPRNFEHEIPEISSEIKNTGVFVNASSHFILEKASRYNLQAIQLHGEETPQFCNDLKKELKKLNEPSEVEIIKVFSVNEKFDFDIVFPYEDEVDYFLFDTKGKNKGGNGIAFNWDILKEYPSKKPFFLSGGIGIEELESIKSLIAEFQKKGKEDLVYAIDVNSKFEIKPGLKDLQKLEIFKRLLQ</sequence>
<dbReference type="STRING" id="865937.Gilli_2838"/>